<feature type="transmembrane region" description="Helical" evidence="18">
    <location>
        <begin position="2187"/>
        <end position="2209"/>
    </location>
</feature>
<keyword evidence="10 18" id="KW-1133">Transmembrane helix</keyword>
<feature type="transmembrane region" description="Helical" evidence="18">
    <location>
        <begin position="1590"/>
        <end position="1610"/>
    </location>
</feature>
<feature type="transmembrane region" description="Helical" evidence="18">
    <location>
        <begin position="2154"/>
        <end position="2181"/>
    </location>
</feature>
<evidence type="ECO:0000256" key="15">
    <source>
        <dbReference type="ARBA" id="ARBA00061677"/>
    </source>
</evidence>
<dbReference type="Proteomes" id="UP000683925">
    <property type="component" value="Unassembled WGS sequence"/>
</dbReference>
<dbReference type="SMART" id="SM00044">
    <property type="entry name" value="CYCc"/>
    <property type="match status" value="2"/>
</dbReference>
<evidence type="ECO:0000313" key="21">
    <source>
        <dbReference type="Proteomes" id="UP000683925"/>
    </source>
</evidence>
<feature type="transmembrane region" description="Helical" evidence="18">
    <location>
        <begin position="1696"/>
        <end position="1715"/>
    </location>
</feature>
<evidence type="ECO:0000256" key="17">
    <source>
        <dbReference type="SAM" id="MobiDB-lite"/>
    </source>
</evidence>
<evidence type="ECO:0000256" key="18">
    <source>
        <dbReference type="SAM" id="Phobius"/>
    </source>
</evidence>
<keyword evidence="5" id="KW-1003">Cell membrane</keyword>
<evidence type="ECO:0000259" key="19">
    <source>
        <dbReference type="PROSITE" id="PS50125"/>
    </source>
</evidence>
<keyword evidence="8" id="KW-0547">Nucleotide-binding</keyword>
<gene>
    <name evidence="20" type="ORF">POCTA_138.1.T1370133</name>
</gene>
<feature type="region of interest" description="Disordered" evidence="17">
    <location>
        <begin position="1087"/>
        <end position="1106"/>
    </location>
</feature>
<evidence type="ECO:0000256" key="6">
    <source>
        <dbReference type="ARBA" id="ARBA00022692"/>
    </source>
</evidence>
<evidence type="ECO:0000256" key="5">
    <source>
        <dbReference type="ARBA" id="ARBA00022475"/>
    </source>
</evidence>
<name>A0A8S1XXM1_PAROT</name>
<comment type="similarity">
    <text evidence="14">In the N-terminal section; belongs to the cation transport ATPase (P-type) (TC 3.A.3) family. Type IV subfamily.</text>
</comment>
<evidence type="ECO:0000256" key="14">
    <source>
        <dbReference type="ARBA" id="ARBA00061340"/>
    </source>
</evidence>
<comment type="cofactor">
    <cofactor evidence="2">
        <name>Mg(2+)</name>
        <dbReference type="ChEBI" id="CHEBI:18420"/>
    </cofactor>
</comment>
<comment type="caution">
    <text evidence="20">The sequence shown here is derived from an EMBL/GenBank/DDBJ whole genome shotgun (WGS) entry which is preliminary data.</text>
</comment>
<dbReference type="PROSITE" id="PS50125">
    <property type="entry name" value="GUANYLATE_CYCLASE_2"/>
    <property type="match status" value="2"/>
</dbReference>
<comment type="similarity">
    <text evidence="15">In the C-terminal section; belongs to the adenylyl cyclase class-4/guanylyl cyclase family.</text>
</comment>
<evidence type="ECO:0000256" key="9">
    <source>
        <dbReference type="ARBA" id="ARBA00022842"/>
    </source>
</evidence>
<dbReference type="GO" id="GO:0004016">
    <property type="term" value="F:adenylate cyclase activity"/>
    <property type="evidence" value="ECO:0007669"/>
    <property type="project" value="TreeGrafter"/>
</dbReference>
<feature type="compositionally biased region" description="Polar residues" evidence="17">
    <location>
        <begin position="666"/>
        <end position="676"/>
    </location>
</feature>
<feature type="domain" description="Guanylate cyclase" evidence="19">
    <location>
        <begin position="1803"/>
        <end position="1933"/>
    </location>
</feature>
<feature type="compositionally biased region" description="Low complexity" evidence="17">
    <location>
        <begin position="716"/>
        <end position="733"/>
    </location>
</feature>
<dbReference type="GO" id="GO:0007189">
    <property type="term" value="P:adenylate cyclase-activating G protein-coupled receptor signaling pathway"/>
    <property type="evidence" value="ECO:0007669"/>
    <property type="project" value="TreeGrafter"/>
</dbReference>
<feature type="transmembrane region" description="Helical" evidence="18">
    <location>
        <begin position="2245"/>
        <end position="2261"/>
    </location>
</feature>
<evidence type="ECO:0000256" key="1">
    <source>
        <dbReference type="ARBA" id="ARBA00001436"/>
    </source>
</evidence>
<feature type="region of interest" description="Disordered" evidence="17">
    <location>
        <begin position="694"/>
        <end position="733"/>
    </location>
</feature>
<feature type="compositionally biased region" description="Basic and acidic residues" evidence="17">
    <location>
        <begin position="237"/>
        <end position="248"/>
    </location>
</feature>
<reference evidence="20" key="1">
    <citation type="submission" date="2021-01" db="EMBL/GenBank/DDBJ databases">
        <authorList>
            <consortium name="Genoscope - CEA"/>
            <person name="William W."/>
        </authorList>
    </citation>
    <scope>NUCLEOTIDE SEQUENCE</scope>
</reference>
<sequence>MEIEKDGQDEQFLSGLEEGVEEQWETVKDQSEVEENKGGAAGFQGGVDAEVEEQDRQFEGGQNYEEGLCAGEEVEIIKKEMNILQYRNGKIIYLLNNQCKKQHWLSKMIRRSDDLYSRQIEFDMGEAVNLKGIPSAELSNGIRSYLSYPQMFREYANRPGNWIFIIINIICLSIIDLHGEDFSLFYQFVIPLLTGIAAFLVKMIYYQYIKYQQDELVNKRKVTIFKRLKKGCAVKKPKQEKALQEGENKNNNPPKNEIVLLSAPRKQDMYKPMIISSFREDKKMVLSPPLQTEQKVPIFETVYWDQVEVGDIIFLQRNEICPADILILESNLDHCFADVTSFSGNTNQIQKQPNILTAMSRVHQFKNNCFEYRLLLSGKVNYDRQSSDKSLYSGFVRLKNDPQAIDIKKENILFREQLLLNCDYIYGLVLYAGMSSRYYYNQPKNRINNSFFYTKIDRFFQFTLILLIVLSFASWMAESLRYISYGRGWSLQTLAKYLLGYLNMIPYYLHSIIDCQTLISMIIKSHQFKSSTKEETIKDKDTPFQLQSFYSRINDTPLADLSLVDSVIFDKTGTMTIPQFKLKMISINDQIYNINSKTFVNKTNWKSIQKQQQDHYEIQQYFLKDTQSPVKVASQVKISPSPKQMNGSTKRSSIKPIKPEEYIPPSNSETNNNDQANFDPEEMVDDHTKLKEIHKSKQPKLFQDSWGSNTDIVNANNNNPPSQNNQQNSSQQNEIKRQTFVGGVTIRRKQSIKLDRSDKQQRRMQLEKSMVFTKFLSDEGVKASFERLSDDQKNLDEKDLFNRLIASETKKQTEEGIFILMICHNTSSSFNKTEDLFKHEFSSNVDNLQLDFISNFDYKFICAAKNKSKYILEINGNLVEVPVTVTQLEHYKISVIISRQDYTRFFEDVDLAYEYVQFIRDDSQEMSEQILMDKEERDKWDAMIYRMHQNGCRPVIFFKSFLDANQHTLFLKNPIQELKTQPRAYELCLVIGIREKLRKSITTVIKNFLAADMIIWIASGDTLDKVLPIAYKTEILKDLIPIIHFDQQEVNLQIKQQIQWLYNNQIKHLKEDSISVEKRQSERMVLSPNQKRRSIHSNARRQSTKGLLPGLPTTQQKIKPFSILIHGETLEKISQDNSLFNHLAFIIAFSTSVVGYRMTKSQKAILGRILQEKQVWRRKILVIGDEINDSQLMAYSDFAIQLQSERQLQKATIEKMEQLQRGKKDQKSSRMQLTSGKNLSTIIKHSYKIIPFIGMADIVVKDCKNLISLVLNESRQSAELLENIITFSFYRSYLLCFTLFFQILFTGITFYPPLDFFQSLLYIIPCFSMFLQRITQKQEKVSSMKNQLVFFYNQNQLDFRQMRYWLFFYKVILYSAFEALIISVTLQNMDLKSNQGFSFDEQMKSIQQFVIILLLDLTKLLTNANIYQFIILPIAYFGLCTVGYLDYFDYQYGELFQFVLSLQSILFIIAIQLMFFCFQKILTQFHSIYMHNHIYSPEDQIEINNKIKPIQIYNQKRKNENIVINIQKYVLKLFKNEEEIDPIIKQVLSGIVLSVKTTKINKITQTFKNMQLEIKYQLNELPSIIEYYRLYYPLSWMLVEGAILVQIWLINTDVDYTWFLYFTFGYNAAQVLMALFIYTVAFKKYHFRISKILITCRLIYKIIYDAYFYQDNNNELTDMLIMQLFMLQPLIDDRPLTIIFYCFVVNISFIIRFSANNTTTDENFNNYIMLNYYLIALMQTALSSGMHLRIQRNSREEFIQMLTLDQQTNSISDTLSILMPRFIRNMINQKGEFDIQENQGEVAILFCDICQFDKIIKTEKENVIHLLDILFRQYDSLCSQYGLQKIETVGKTYMAAAGLKNIATQSNVNPVLRTIQVAFEMRRFAQQQNFGTSEEIIVKIGVHYGNVIAGVIGYHKPQFSLIGDTVNTTSRVCSTGQDGQIKISEEAYGLVSGSQDFLFTQDIVDAKGKGSIVTYILSEQQMTKNLRNKNKSSKQNTNNYPSNSVTAIDNPAKFNRDKKVKRKPTLVLPHLKNNTKLQHKSSLNVDAHQQQQSHGDSDHANHVGQKFSVEGANLIEAIEIKLGKENLLVDENFDFLSGEIEKEKLKQLNQNEDEFKEQDVLILDKKKLFLDFHPDVDRQHIEDFYKELTKKNALLVILLKAGVATLLLVQNTSTILISQIFENQYTWFINLSFGYLIVTIKLGFLILLLRKQYRDRVFKETYFIYSYIITMVWWIIHIFSYQSFIVGEICIAVGVFLSFMTQLNPIIKMKYKVIESISMISVNLIVVLVKNWEKSLIYYAIILQLIFISNQIYKFNKNVQMYNNKCKLKAKHQQLDQLVKHQLPRHMLEQFLKFQQQRAVLKDSYDNVTLLFADIAGFTEYSSRVPPEQVVFMLRNLFTEFDKCCQEKSVYKLYTIGDCYVVMGMLDAKDRNIAQEAKNTVELGFEMINIIKRVRDHINFQGLDMRIGIHTGSIIGGVLGTEIVRYDIYGPDVLVANKMESKGEKGKLQVSSSTKEILEQHYSEEFKFTFHTTVDIPSIDRSTDGFFVNFKSYDEPSMDVQDEVSDC</sequence>
<feature type="region of interest" description="Disordered" evidence="17">
    <location>
        <begin position="1987"/>
        <end position="2016"/>
    </location>
</feature>
<organism evidence="20 21">
    <name type="scientific">Paramecium octaurelia</name>
    <dbReference type="NCBI Taxonomy" id="43137"/>
    <lineage>
        <taxon>Eukaryota</taxon>
        <taxon>Sar</taxon>
        <taxon>Alveolata</taxon>
        <taxon>Ciliophora</taxon>
        <taxon>Intramacronucleata</taxon>
        <taxon>Oligohymenophorea</taxon>
        <taxon>Peniculida</taxon>
        <taxon>Parameciidae</taxon>
        <taxon>Paramecium</taxon>
    </lineage>
</organism>
<dbReference type="GO" id="GO:0000166">
    <property type="term" value="F:nucleotide binding"/>
    <property type="evidence" value="ECO:0007669"/>
    <property type="project" value="UniProtKB-KW"/>
</dbReference>
<feature type="transmembrane region" description="Helical" evidence="18">
    <location>
        <begin position="1727"/>
        <end position="1748"/>
    </location>
</feature>
<comment type="subcellular location">
    <subcellularLocation>
        <location evidence="3">Cell membrane</location>
        <topology evidence="3">Multi-pass membrane protein</topology>
    </subcellularLocation>
</comment>
<feature type="transmembrane region" description="Helical" evidence="18">
    <location>
        <begin position="489"/>
        <end position="509"/>
    </location>
</feature>
<dbReference type="GO" id="GO:0005886">
    <property type="term" value="C:plasma membrane"/>
    <property type="evidence" value="ECO:0007669"/>
    <property type="project" value="UniProtKB-SubCell"/>
</dbReference>
<feature type="transmembrane region" description="Helical" evidence="18">
    <location>
        <begin position="418"/>
        <end position="439"/>
    </location>
</feature>
<dbReference type="EMBL" id="CAJJDP010000138">
    <property type="protein sequence ID" value="CAD8206279.1"/>
    <property type="molecule type" value="Genomic_DNA"/>
</dbReference>
<feature type="transmembrane region" description="Helical" evidence="18">
    <location>
        <begin position="1429"/>
        <end position="1447"/>
    </location>
</feature>
<feature type="region of interest" description="Disordered" evidence="17">
    <location>
        <begin position="633"/>
        <end position="680"/>
    </location>
</feature>
<keyword evidence="11 18" id="KW-0472">Membrane</keyword>
<feature type="compositionally biased region" description="Basic residues" evidence="17">
    <location>
        <begin position="1090"/>
        <end position="1103"/>
    </location>
</feature>
<evidence type="ECO:0000256" key="7">
    <source>
        <dbReference type="ARBA" id="ARBA00022723"/>
    </source>
</evidence>
<evidence type="ECO:0000256" key="10">
    <source>
        <dbReference type="ARBA" id="ARBA00022989"/>
    </source>
</evidence>
<feature type="compositionally biased region" description="Polar residues" evidence="17">
    <location>
        <begin position="636"/>
        <end position="651"/>
    </location>
</feature>
<evidence type="ECO:0000313" key="20">
    <source>
        <dbReference type="EMBL" id="CAD8206279.1"/>
    </source>
</evidence>
<feature type="compositionally biased region" description="Basic and acidic residues" evidence="17">
    <location>
        <begin position="25"/>
        <end position="37"/>
    </location>
</feature>
<dbReference type="FunFam" id="3.30.70.1230:FF:000026">
    <property type="entry name" value="Guanylyl cyclase, putative"/>
    <property type="match status" value="1"/>
</dbReference>
<feature type="region of interest" description="Disordered" evidence="17">
    <location>
        <begin position="236"/>
        <end position="256"/>
    </location>
</feature>
<keyword evidence="7" id="KW-0479">Metal-binding</keyword>
<dbReference type="OMA" id="MICHNTS"/>
<dbReference type="EC" id="4.6.1.2" evidence="4"/>
<feature type="transmembrane region" description="Helical" evidence="18">
    <location>
        <begin position="1139"/>
        <end position="1158"/>
    </location>
</feature>
<evidence type="ECO:0000256" key="4">
    <source>
        <dbReference type="ARBA" id="ARBA00012202"/>
    </source>
</evidence>
<evidence type="ECO:0000256" key="2">
    <source>
        <dbReference type="ARBA" id="ARBA00001946"/>
    </source>
</evidence>
<keyword evidence="21" id="KW-1185">Reference proteome</keyword>
<feature type="transmembrane region" description="Helical" evidence="18">
    <location>
        <begin position="1364"/>
        <end position="1386"/>
    </location>
</feature>
<feature type="compositionally biased region" description="Polar residues" evidence="17">
    <location>
        <begin position="705"/>
        <end position="715"/>
    </location>
</feature>
<feature type="transmembrane region" description="Helical" evidence="18">
    <location>
        <begin position="2221"/>
        <end position="2239"/>
    </location>
</feature>
<dbReference type="Pfam" id="PF00211">
    <property type="entry name" value="Guanylate_cyc"/>
    <property type="match status" value="2"/>
</dbReference>
<evidence type="ECO:0000256" key="13">
    <source>
        <dbReference type="ARBA" id="ARBA00023293"/>
    </source>
</evidence>
<evidence type="ECO:0000256" key="3">
    <source>
        <dbReference type="ARBA" id="ARBA00004651"/>
    </source>
</evidence>
<feature type="transmembrane region" description="Helical" evidence="18">
    <location>
        <begin position="1293"/>
        <end position="1311"/>
    </location>
</feature>
<keyword evidence="9" id="KW-0460">Magnesium</keyword>
<accession>A0A8S1XXM1</accession>
<feature type="transmembrane region" description="Helical" evidence="18">
    <location>
        <begin position="160"/>
        <end position="178"/>
    </location>
</feature>
<protein>
    <recommendedName>
        <fullName evidence="4">guanylate cyclase</fullName>
        <ecNumber evidence="4">4.6.1.2</ecNumber>
    </recommendedName>
    <alternativeName>
        <fullName evidence="16">Guanylyl cyclase</fullName>
    </alternativeName>
</protein>
<evidence type="ECO:0000256" key="12">
    <source>
        <dbReference type="ARBA" id="ARBA00023239"/>
    </source>
</evidence>
<comment type="catalytic activity">
    <reaction evidence="1">
        <text>GTP = 3',5'-cyclic GMP + diphosphate</text>
        <dbReference type="Rhea" id="RHEA:13665"/>
        <dbReference type="ChEBI" id="CHEBI:33019"/>
        <dbReference type="ChEBI" id="CHEBI:37565"/>
        <dbReference type="ChEBI" id="CHEBI:57746"/>
        <dbReference type="EC" id="4.6.1.2"/>
    </reaction>
</comment>
<evidence type="ECO:0000256" key="16">
    <source>
        <dbReference type="ARBA" id="ARBA00075861"/>
    </source>
</evidence>
<feature type="region of interest" description="Disordered" evidence="17">
    <location>
        <begin position="2037"/>
        <end position="2062"/>
    </location>
</feature>
<dbReference type="PANTHER" id="PTHR45627:SF12">
    <property type="entry name" value="ADENYLATE CYCLASE TYPE 2"/>
    <property type="match status" value="1"/>
</dbReference>
<feature type="domain" description="Guanylate cyclase" evidence="19">
    <location>
        <begin position="2369"/>
        <end position="2500"/>
    </location>
</feature>
<dbReference type="OrthoDB" id="6127067at2759"/>
<keyword evidence="6 18" id="KW-0812">Transmembrane</keyword>
<dbReference type="CDD" id="cd07302">
    <property type="entry name" value="CHD"/>
    <property type="match status" value="2"/>
</dbReference>
<dbReference type="PANTHER" id="PTHR45627">
    <property type="entry name" value="ADENYLATE CYCLASE TYPE 1"/>
    <property type="match status" value="1"/>
</dbReference>
<dbReference type="GO" id="GO:0035556">
    <property type="term" value="P:intracellular signal transduction"/>
    <property type="evidence" value="ECO:0007669"/>
    <property type="project" value="InterPro"/>
</dbReference>
<evidence type="ECO:0000256" key="11">
    <source>
        <dbReference type="ARBA" id="ARBA00023136"/>
    </source>
</evidence>
<feature type="transmembrane region" description="Helical" evidence="18">
    <location>
        <begin position="459"/>
        <end position="477"/>
    </location>
</feature>
<feature type="region of interest" description="Disordered" evidence="17">
    <location>
        <begin position="1"/>
        <end position="45"/>
    </location>
</feature>
<feature type="transmembrane region" description="Helical" evidence="18">
    <location>
        <begin position="1459"/>
        <end position="1478"/>
    </location>
</feature>
<evidence type="ECO:0000256" key="8">
    <source>
        <dbReference type="ARBA" id="ARBA00022741"/>
    </source>
</evidence>
<feature type="transmembrane region" description="Helical" evidence="18">
    <location>
        <begin position="1616"/>
        <end position="1641"/>
    </location>
</feature>
<dbReference type="InterPro" id="IPR001054">
    <property type="entry name" value="A/G_cyclase"/>
</dbReference>
<feature type="transmembrane region" description="Helical" evidence="18">
    <location>
        <begin position="184"/>
        <end position="205"/>
    </location>
</feature>
<keyword evidence="12" id="KW-0456">Lyase</keyword>
<proteinExistence type="inferred from homology"/>
<dbReference type="GO" id="GO:0004383">
    <property type="term" value="F:guanylate cyclase activity"/>
    <property type="evidence" value="ECO:0007669"/>
    <property type="project" value="UniProtKB-EC"/>
</dbReference>
<keyword evidence="13" id="KW-0141">cGMP biosynthesis</keyword>
<dbReference type="GO" id="GO:0046872">
    <property type="term" value="F:metal ion binding"/>
    <property type="evidence" value="ECO:0007669"/>
    <property type="project" value="UniProtKB-KW"/>
</dbReference>